<sequence>MIAVEASVISRGKTVQHAVETALTLLGTTKDHVHIEILESETRGVLGLMAKKAVVRVTRKTEISKEESRSPMSVALEEYISEELSGTQADQADQSKQPNHTKATEAHSSRSKAYSGKAWIENGIIGTLDAPDQFPLISPMKEGKLYKNGNLVEQTTTIVERDVFRVELINEDQRPVWSIEIDDRNMKARLNVEPGFRITRTLKDQAPTSHLTLLAAEDKQPLAINMQDVLNELKARGVTVGILSENIAMACKSVVRGSFEIAIGQEPVPGKNGYLKPLFETNENQAIMPKTRPDGTIDYREIKEFPSVTEGRVIGLIMPPEPGKPGLDVMGRRVEPEPVHELQLKLGEGVTLLDDPTKVLSIQSGRPNLVQKGVHAELSIVPKLVHGADVDIASGNIRFQGDVDILGTVQDGMTVEAEGSVMVRGNVNIARIKTGHSLIIHANVIGSDVVAGKGSMFTAEAYPLLLDIHEKAKFLRNAVVQVNNASAFKATDYNEKGLGPLIKVLLQGKFKLLRETIVDLTKMVMDATAEIDPEWTEYAGYLRKAFLNPVSSTIKELKDLDGFIEKTEFWMSKAQPSQEQSLLCQFAYAQNSTIYCEGDINALQGCYNTTIYSSGLLVVKGFLRGGEYFAKNGVRAAEVGSVSGSITKIRVPAGAEIHLTKAMESTILQIGTRVQQLTQETSHIRAKLDADGVLHIH</sequence>
<dbReference type="Pfam" id="PF20250">
    <property type="entry name" value="FapA_N"/>
    <property type="match status" value="1"/>
</dbReference>
<evidence type="ECO:0000313" key="3">
    <source>
        <dbReference type="EMBL" id="MFC4099294.1"/>
    </source>
</evidence>
<organism evidence="3 4">
    <name type="scientific">Paenibacillus xanthanilyticus</name>
    <dbReference type="NCBI Taxonomy" id="1783531"/>
    <lineage>
        <taxon>Bacteria</taxon>
        <taxon>Bacillati</taxon>
        <taxon>Bacillota</taxon>
        <taxon>Bacilli</taxon>
        <taxon>Bacillales</taxon>
        <taxon>Paenibacillaceae</taxon>
        <taxon>Paenibacillus</taxon>
    </lineage>
</organism>
<dbReference type="PANTHER" id="PTHR38032">
    <property type="entry name" value="POLYMERASE-RELATED"/>
    <property type="match status" value="1"/>
</dbReference>
<dbReference type="SMART" id="SM01245">
    <property type="entry name" value="Jag_N"/>
    <property type="match status" value="1"/>
</dbReference>
<keyword evidence="3" id="KW-0966">Cell projection</keyword>
<evidence type="ECO:0000256" key="1">
    <source>
        <dbReference type="SAM" id="MobiDB-lite"/>
    </source>
</evidence>
<dbReference type="EMBL" id="JBHSAM010000017">
    <property type="protein sequence ID" value="MFC4099294.1"/>
    <property type="molecule type" value="Genomic_DNA"/>
</dbReference>
<dbReference type="PANTHER" id="PTHR38032:SF1">
    <property type="entry name" value="RNA-BINDING PROTEIN KHPB N-TERMINAL DOMAIN-CONTAINING PROTEIN"/>
    <property type="match status" value="1"/>
</dbReference>
<comment type="caution">
    <text evidence="3">The sequence shown here is derived from an EMBL/GenBank/DDBJ whole genome shotgun (WGS) entry which is preliminary data.</text>
</comment>
<gene>
    <name evidence="3" type="ORF">ACFOZ8_06435</name>
</gene>
<dbReference type="InterPro" id="IPR005646">
    <property type="entry name" value="FapA"/>
</dbReference>
<feature type="region of interest" description="Disordered" evidence="1">
    <location>
        <begin position="85"/>
        <end position="114"/>
    </location>
</feature>
<reference evidence="4" key="1">
    <citation type="journal article" date="2019" name="Int. J. Syst. Evol. Microbiol.">
        <title>The Global Catalogue of Microorganisms (GCM) 10K type strain sequencing project: providing services to taxonomists for standard genome sequencing and annotation.</title>
        <authorList>
            <consortium name="The Broad Institute Genomics Platform"/>
            <consortium name="The Broad Institute Genome Sequencing Center for Infectious Disease"/>
            <person name="Wu L."/>
            <person name="Ma J."/>
        </authorList>
    </citation>
    <scope>NUCLEOTIDE SEQUENCE [LARGE SCALE GENOMIC DNA]</scope>
    <source>
        <strain evidence="4">IBRC-M 10987</strain>
    </source>
</reference>
<keyword evidence="4" id="KW-1185">Reference proteome</keyword>
<keyword evidence="3" id="KW-0282">Flagellum</keyword>
<dbReference type="InterPro" id="IPR046866">
    <property type="entry name" value="FapA_N"/>
</dbReference>
<protein>
    <submittedName>
        <fullName evidence="3">Flagellar assembly protein A</fullName>
    </submittedName>
</protein>
<evidence type="ECO:0000313" key="4">
    <source>
        <dbReference type="Proteomes" id="UP001595715"/>
    </source>
</evidence>
<proteinExistence type="predicted"/>
<dbReference type="InterPro" id="IPR038247">
    <property type="entry name" value="Jag_N_dom_sf"/>
</dbReference>
<accession>A0ABV8JX79</accession>
<evidence type="ECO:0000259" key="2">
    <source>
        <dbReference type="SMART" id="SM01245"/>
    </source>
</evidence>
<keyword evidence="3" id="KW-0969">Cilium</keyword>
<feature type="compositionally biased region" description="Polar residues" evidence="1">
    <location>
        <begin position="85"/>
        <end position="101"/>
    </location>
</feature>
<name>A0ABV8JX79_9BACL</name>
<dbReference type="Pfam" id="PF14804">
    <property type="entry name" value="Jag_N"/>
    <property type="match status" value="1"/>
</dbReference>
<dbReference type="InterPro" id="IPR046865">
    <property type="entry name" value="FapA_b_solenoid"/>
</dbReference>
<dbReference type="Gene3D" id="3.30.30.80">
    <property type="entry name" value="probable RNA-binding protein from clostridium symbiosum atcc 14940"/>
    <property type="match status" value="1"/>
</dbReference>
<dbReference type="Proteomes" id="UP001595715">
    <property type="component" value="Unassembled WGS sequence"/>
</dbReference>
<dbReference type="Pfam" id="PF03961">
    <property type="entry name" value="FapA"/>
    <property type="match status" value="2"/>
</dbReference>
<dbReference type="InterPro" id="IPR032782">
    <property type="entry name" value="KhpB_N"/>
</dbReference>
<feature type="domain" description="RNA-binding protein KhpB N-terminal" evidence="2">
    <location>
        <begin position="9"/>
        <end position="60"/>
    </location>
</feature>
<dbReference type="RefSeq" id="WP_377717991.1">
    <property type="nucleotide sequence ID" value="NZ_JBHSAM010000017.1"/>
</dbReference>